<organism evidence="1 2">
    <name type="scientific">Paenibacillus odorifer</name>
    <dbReference type="NCBI Taxonomy" id="189426"/>
    <lineage>
        <taxon>Bacteria</taxon>
        <taxon>Bacillati</taxon>
        <taxon>Bacillota</taxon>
        <taxon>Bacilli</taxon>
        <taxon>Bacillales</taxon>
        <taxon>Paenibacillaceae</taxon>
        <taxon>Paenibacillus</taxon>
    </lineage>
</organism>
<comment type="caution">
    <text evidence="1">The sequence shown here is derived from an EMBL/GenBank/DDBJ whole genome shotgun (WGS) entry which is preliminary data.</text>
</comment>
<name>A0A1R0X0S5_9BACL</name>
<protein>
    <submittedName>
        <fullName evidence="1">Uncharacterized protein</fullName>
    </submittedName>
</protein>
<accession>A0A1R0X0S5</accession>
<sequence>MTLLNMVMKIVGISSDKNKRVERGLCSNISQETNTAHNVGLENANTLIKDLVPFSRVHPVIVRYPLSISRLKKLIKEKDVVKDIFRTISEHEDGFWEYEVGDNTEHSSTSMLKYRLIIRDRKIKLVVNELRVIEFY</sequence>
<gene>
    <name evidence="1" type="ORF">BJP51_27700</name>
</gene>
<dbReference type="RefSeq" id="WP_076179611.1">
    <property type="nucleotide sequence ID" value="NZ_MKQP01000043.1"/>
</dbReference>
<proteinExistence type="predicted"/>
<dbReference type="AlphaFoldDB" id="A0A1R0X0S5"/>
<reference evidence="1 2" key="1">
    <citation type="submission" date="2016-10" db="EMBL/GenBank/DDBJ databases">
        <title>Paenibacillus species isolates.</title>
        <authorList>
            <person name="Beno S.M."/>
        </authorList>
    </citation>
    <scope>NUCLEOTIDE SEQUENCE [LARGE SCALE GENOMIC DNA]</scope>
    <source>
        <strain evidence="1 2">FSL H7-0604</strain>
    </source>
</reference>
<dbReference type="EMBL" id="MKQP01000043">
    <property type="protein sequence ID" value="OMD26268.1"/>
    <property type="molecule type" value="Genomic_DNA"/>
</dbReference>
<evidence type="ECO:0000313" key="1">
    <source>
        <dbReference type="EMBL" id="OMD26268.1"/>
    </source>
</evidence>
<evidence type="ECO:0000313" key="2">
    <source>
        <dbReference type="Proteomes" id="UP000187465"/>
    </source>
</evidence>
<dbReference type="Proteomes" id="UP000187465">
    <property type="component" value="Unassembled WGS sequence"/>
</dbReference>